<dbReference type="InterPro" id="IPR021509">
    <property type="entry name" value="DUF3169"/>
</dbReference>
<gene>
    <name evidence="2" type="ORF">C7H83_00225</name>
    <name evidence="3" type="ORF">GLW17_08475</name>
</gene>
<accession>A0A3G5FFE7</accession>
<keyword evidence="1" id="KW-0472">Membrane</keyword>
<keyword evidence="1" id="KW-1133">Transmembrane helix</keyword>
<dbReference type="Proteomes" id="UP000280475">
    <property type="component" value="Chromosome"/>
</dbReference>
<feature type="transmembrane region" description="Helical" evidence="1">
    <location>
        <begin position="53"/>
        <end position="74"/>
    </location>
</feature>
<reference evidence="2" key="2">
    <citation type="submission" date="2018-03" db="EMBL/GenBank/DDBJ databases">
        <authorList>
            <person name="Jeon C.O."/>
        </authorList>
    </citation>
    <scope>NUCLEOTIDE SEQUENCE</scope>
    <source>
        <strain evidence="2">LMG 26042</strain>
    </source>
</reference>
<evidence type="ECO:0000313" key="3">
    <source>
        <dbReference type="EMBL" id="QGP76831.1"/>
    </source>
</evidence>
<feature type="transmembrane region" description="Helical" evidence="1">
    <location>
        <begin position="195"/>
        <end position="216"/>
    </location>
</feature>
<evidence type="ECO:0000313" key="2">
    <source>
        <dbReference type="EMBL" id="AYW49053.1"/>
    </source>
</evidence>
<name>A0A3G5FFE7_TETHA</name>
<organism evidence="2 4">
    <name type="scientific">Tetragenococcus halophilus</name>
    <name type="common">Pediococcus halophilus</name>
    <dbReference type="NCBI Taxonomy" id="51669"/>
    <lineage>
        <taxon>Bacteria</taxon>
        <taxon>Bacillati</taxon>
        <taxon>Bacillota</taxon>
        <taxon>Bacilli</taxon>
        <taxon>Lactobacillales</taxon>
        <taxon>Enterococcaceae</taxon>
        <taxon>Tetragenococcus</taxon>
    </lineage>
</organism>
<evidence type="ECO:0000313" key="4">
    <source>
        <dbReference type="Proteomes" id="UP000280475"/>
    </source>
</evidence>
<sequence length="246" mass="28089">MNPLKISLSLKRRNYKMRKTLKMFLYLIIGAAVGLLISSTARSIGGDVSTDRFYLGVSITTTIVAAFLIVLGIFQYRRLLTVAKDYVKYMDEDSYDKYRYNKHNEIQIYGVIGFVLSLVSLAIPLITYFNLSVLLFSFIVYIVSIIFLTRTTKLINKLYPERNLPQPSDKNYTDKLLLASDEGERHIMTTALYKTFSLTQVGIFVGILLLIAYSMLTGESQIFSIIILGIIMIISNTKYYSEIKEK</sequence>
<feature type="transmembrane region" description="Helical" evidence="1">
    <location>
        <begin position="106"/>
        <end position="123"/>
    </location>
</feature>
<dbReference type="EMBL" id="CP046246">
    <property type="protein sequence ID" value="QGP76831.1"/>
    <property type="molecule type" value="Genomic_DNA"/>
</dbReference>
<evidence type="ECO:0000313" key="5">
    <source>
        <dbReference type="Proteomes" id="UP000427886"/>
    </source>
</evidence>
<dbReference type="EMBL" id="CP027768">
    <property type="protein sequence ID" value="AYW49053.1"/>
    <property type="molecule type" value="Genomic_DNA"/>
</dbReference>
<dbReference type="Proteomes" id="UP000427886">
    <property type="component" value="Chromosome"/>
</dbReference>
<reference evidence="3 5" key="3">
    <citation type="submission" date="2019-11" db="EMBL/GenBank/DDBJ databases">
        <authorList>
            <person name="Kim E."/>
            <person name="Lee J."/>
            <person name="Jeon K."/>
            <person name="Lee Y."/>
        </authorList>
    </citation>
    <scope>NUCLEOTIDE SEQUENCE [LARGE SCALE GENOMIC DNA]</scope>
    <source>
        <strain evidence="3 5">YJ1</strain>
    </source>
</reference>
<keyword evidence="1" id="KW-0812">Transmembrane</keyword>
<proteinExistence type="predicted"/>
<feature type="transmembrane region" description="Helical" evidence="1">
    <location>
        <begin position="129"/>
        <end position="148"/>
    </location>
</feature>
<feature type="transmembrane region" description="Helical" evidence="1">
    <location>
        <begin position="222"/>
        <end position="240"/>
    </location>
</feature>
<dbReference type="Pfam" id="PF11368">
    <property type="entry name" value="DUF3169"/>
    <property type="match status" value="1"/>
</dbReference>
<dbReference type="KEGG" id="tey:GLW17_08475"/>
<evidence type="ECO:0000256" key="1">
    <source>
        <dbReference type="SAM" id="Phobius"/>
    </source>
</evidence>
<protein>
    <submittedName>
        <fullName evidence="3">DUF3169 family protein</fullName>
    </submittedName>
</protein>
<reference evidence="2 4" key="1">
    <citation type="journal article" date="2012" name="Int. J. Syst. Evol. Microbiol.">
        <title>Characterization of Tetragenococcus strains from sugar thick juice reveals a novel species, Tetragenococcus osmophilus sp. nov., and divides Tetragenococcus halophilus into two subspecies, T. halophilus subsp. halophilus subsp. nov. and T. halophilus subsp. flandriensis subsp. nov.</title>
        <authorList>
            <person name="Juste A."/>
            <person name="Van Trappen S."/>
            <person name="Verreth C."/>
            <person name="Cleenwerck I."/>
            <person name="De Vos P."/>
            <person name="Lievens B."/>
            <person name="Willems K.A."/>
        </authorList>
    </citation>
    <scope>NUCLEOTIDE SEQUENCE [LARGE SCALE GENOMIC DNA]</scope>
    <source>
        <strain evidence="2 4">LMG 26042</strain>
    </source>
</reference>
<dbReference type="AlphaFoldDB" id="A0A3G5FFE7"/>